<protein>
    <submittedName>
        <fullName evidence="2">Uncharacterized protein</fullName>
    </submittedName>
</protein>
<keyword evidence="1" id="KW-0472">Membrane</keyword>
<reference evidence="2 3" key="1">
    <citation type="submission" date="2017-04" db="EMBL/GenBank/DDBJ databases">
        <title>Comparative genome analysis of Subtercola boreus.</title>
        <authorList>
            <person name="Cho Y.-J."/>
            <person name="Cho A."/>
            <person name="Kim O.-S."/>
            <person name="Lee J.-I."/>
        </authorList>
    </citation>
    <scope>NUCLEOTIDE SEQUENCE [LARGE SCALE GENOMIC DNA]</scope>
    <source>
        <strain evidence="2 3">P27444</strain>
    </source>
</reference>
<evidence type="ECO:0000313" key="2">
    <source>
        <dbReference type="EMBL" id="RFA07661.1"/>
    </source>
</evidence>
<feature type="transmembrane region" description="Helical" evidence="1">
    <location>
        <begin position="124"/>
        <end position="144"/>
    </location>
</feature>
<evidence type="ECO:0000256" key="1">
    <source>
        <dbReference type="SAM" id="Phobius"/>
    </source>
</evidence>
<accession>A0A3E0VD43</accession>
<feature type="transmembrane region" description="Helical" evidence="1">
    <location>
        <begin position="6"/>
        <end position="29"/>
    </location>
</feature>
<keyword evidence="1" id="KW-0812">Transmembrane</keyword>
<keyword evidence="1" id="KW-1133">Transmembrane helix</keyword>
<dbReference type="Proteomes" id="UP000256709">
    <property type="component" value="Unassembled WGS sequence"/>
</dbReference>
<feature type="transmembrane region" description="Helical" evidence="1">
    <location>
        <begin position="66"/>
        <end position="87"/>
    </location>
</feature>
<proteinExistence type="predicted"/>
<sequence>MGGARLWQLPLSVGVFTILYVQILFWVLLYAALTNIGVAIGVVVVSPAFYAVTLALITRALTARFHWWWCIAVTATVFGFGTTLSIAGVGLPWFGSIPALPFTALVALGAATASLVTLSGLARLVGVAALAVQLVVIAVPLVSLQVQRGERDAAADRAEIARRDEMNTQPFILPGYTIRYVSPSSYESVVYLSADPDATTRDDFHLDDSDITISAAPTDPTLTLQSEVCRWILDPDVGGSPGNTCDQITPDTWALDTNGIASVVRIRGTQRIEIVDPRTDSAGLIALADRATLMTDAGFTDWNTWLLDQDKRV</sequence>
<feature type="transmembrane region" description="Helical" evidence="1">
    <location>
        <begin position="99"/>
        <end position="118"/>
    </location>
</feature>
<organism evidence="2 3">
    <name type="scientific">Subtercola boreus</name>
    <dbReference type="NCBI Taxonomy" id="120213"/>
    <lineage>
        <taxon>Bacteria</taxon>
        <taxon>Bacillati</taxon>
        <taxon>Actinomycetota</taxon>
        <taxon>Actinomycetes</taxon>
        <taxon>Micrococcales</taxon>
        <taxon>Microbacteriaceae</taxon>
        <taxon>Subtercola</taxon>
    </lineage>
</organism>
<evidence type="ECO:0000313" key="3">
    <source>
        <dbReference type="Proteomes" id="UP000256709"/>
    </source>
</evidence>
<dbReference type="EMBL" id="NBXA01000026">
    <property type="protein sequence ID" value="RFA07661.1"/>
    <property type="molecule type" value="Genomic_DNA"/>
</dbReference>
<name>A0A3E0VD43_9MICO</name>
<feature type="transmembrane region" description="Helical" evidence="1">
    <location>
        <begin position="36"/>
        <end position="60"/>
    </location>
</feature>
<dbReference type="AlphaFoldDB" id="A0A3E0VD43"/>
<gene>
    <name evidence="2" type="ORF">B7R21_15945</name>
</gene>
<comment type="caution">
    <text evidence="2">The sequence shown here is derived from an EMBL/GenBank/DDBJ whole genome shotgun (WGS) entry which is preliminary data.</text>
</comment>